<evidence type="ECO:0000256" key="1">
    <source>
        <dbReference type="SAM" id="Phobius"/>
    </source>
</evidence>
<feature type="transmembrane region" description="Helical" evidence="1">
    <location>
        <begin position="271"/>
        <end position="289"/>
    </location>
</feature>
<accession>A0ABX2IAX9</accession>
<keyword evidence="1" id="KW-0472">Membrane</keyword>
<sequence length="291" mass="30454">MLYVLLAATCSVLVAVLLKLARRHEIDVAQAVGWNYLAASVLCWFLLQPSLSSLQQPGAPWLSLLGLAVVLPTLFLVLAASVRRAGIVLTDIAQRLSLLLSLLAAFLLFGETASLLKLAGLGLGLLAVLGIVWRPQRSAASEGGAAWPLLLTVWAGFALVDVMLKHIAAAGTPFAASLQVSFALAFVGMASWLLIRALRGQKTGQGRLTLRNGAAGLLLGALNFGNILFYVQAHRALASQPAVVFASMNIGVVVLGTLVGVLAFGERLSRLNRVAIGLAILAIGLIALARA</sequence>
<dbReference type="RefSeq" id="WP_170019582.1">
    <property type="nucleotide sequence ID" value="NZ_JABCSC020000001.1"/>
</dbReference>
<dbReference type="InterPro" id="IPR000620">
    <property type="entry name" value="EamA_dom"/>
</dbReference>
<evidence type="ECO:0000259" key="2">
    <source>
        <dbReference type="Pfam" id="PF00892"/>
    </source>
</evidence>
<evidence type="ECO:0000313" key="3">
    <source>
        <dbReference type="EMBL" id="NSL53504.1"/>
    </source>
</evidence>
<protein>
    <submittedName>
        <fullName evidence="3">EamA family transporter</fullName>
    </submittedName>
</protein>
<feature type="transmembrane region" description="Helical" evidence="1">
    <location>
        <begin position="210"/>
        <end position="231"/>
    </location>
</feature>
<dbReference type="EMBL" id="JABCSC020000001">
    <property type="protein sequence ID" value="NSL53504.1"/>
    <property type="molecule type" value="Genomic_DNA"/>
</dbReference>
<keyword evidence="4" id="KW-1185">Reference proteome</keyword>
<keyword evidence="1" id="KW-0812">Transmembrane</keyword>
<feature type="transmembrane region" description="Helical" evidence="1">
    <location>
        <begin position="145"/>
        <end position="164"/>
    </location>
</feature>
<feature type="transmembrane region" description="Helical" evidence="1">
    <location>
        <begin position="243"/>
        <end position="264"/>
    </location>
</feature>
<feature type="transmembrane region" description="Helical" evidence="1">
    <location>
        <begin position="59"/>
        <end position="80"/>
    </location>
</feature>
<feature type="domain" description="EamA" evidence="2">
    <location>
        <begin position="2"/>
        <end position="132"/>
    </location>
</feature>
<gene>
    <name evidence="3" type="ORF">HJ583_000550</name>
</gene>
<organism evidence="3 4">
    <name type="scientific">Uliginosibacterium aquaticum</name>
    <dbReference type="NCBI Taxonomy" id="2731212"/>
    <lineage>
        <taxon>Bacteria</taxon>
        <taxon>Pseudomonadati</taxon>
        <taxon>Pseudomonadota</taxon>
        <taxon>Betaproteobacteria</taxon>
        <taxon>Rhodocyclales</taxon>
        <taxon>Zoogloeaceae</taxon>
        <taxon>Uliginosibacterium</taxon>
    </lineage>
</organism>
<reference evidence="3 4" key="1">
    <citation type="submission" date="2020-06" db="EMBL/GenBank/DDBJ databases">
        <title>Draft genome of Uliginosibacterium sp. IMCC34675.</title>
        <authorList>
            <person name="Song J."/>
        </authorList>
    </citation>
    <scope>NUCLEOTIDE SEQUENCE [LARGE SCALE GENOMIC DNA]</scope>
    <source>
        <strain evidence="3 4">IMCC34675</strain>
    </source>
</reference>
<dbReference type="Pfam" id="PF00892">
    <property type="entry name" value="EamA"/>
    <property type="match status" value="1"/>
</dbReference>
<dbReference type="Proteomes" id="UP000778523">
    <property type="component" value="Unassembled WGS sequence"/>
</dbReference>
<dbReference type="InterPro" id="IPR037185">
    <property type="entry name" value="EmrE-like"/>
</dbReference>
<feature type="transmembrane region" description="Helical" evidence="1">
    <location>
        <begin position="92"/>
        <end position="109"/>
    </location>
</feature>
<evidence type="ECO:0000313" key="4">
    <source>
        <dbReference type="Proteomes" id="UP000778523"/>
    </source>
</evidence>
<proteinExistence type="predicted"/>
<comment type="caution">
    <text evidence="3">The sequence shown here is derived from an EMBL/GenBank/DDBJ whole genome shotgun (WGS) entry which is preliminary data.</text>
</comment>
<name>A0ABX2IAX9_9RHOO</name>
<keyword evidence="1" id="KW-1133">Transmembrane helix</keyword>
<feature type="transmembrane region" description="Helical" evidence="1">
    <location>
        <begin position="115"/>
        <end position="133"/>
    </location>
</feature>
<dbReference type="SUPFAM" id="SSF103481">
    <property type="entry name" value="Multidrug resistance efflux transporter EmrE"/>
    <property type="match status" value="1"/>
</dbReference>
<feature type="transmembrane region" description="Helical" evidence="1">
    <location>
        <begin position="176"/>
        <end position="198"/>
    </location>
</feature>